<accession>A0AAN7V5X4</accession>
<organism evidence="2 3">
    <name type="scientific">Pyrocoelia pectoralis</name>
    <dbReference type="NCBI Taxonomy" id="417401"/>
    <lineage>
        <taxon>Eukaryota</taxon>
        <taxon>Metazoa</taxon>
        <taxon>Ecdysozoa</taxon>
        <taxon>Arthropoda</taxon>
        <taxon>Hexapoda</taxon>
        <taxon>Insecta</taxon>
        <taxon>Pterygota</taxon>
        <taxon>Neoptera</taxon>
        <taxon>Endopterygota</taxon>
        <taxon>Coleoptera</taxon>
        <taxon>Polyphaga</taxon>
        <taxon>Elateriformia</taxon>
        <taxon>Elateroidea</taxon>
        <taxon>Lampyridae</taxon>
        <taxon>Lampyrinae</taxon>
        <taxon>Pyrocoelia</taxon>
    </lineage>
</organism>
<comment type="caution">
    <text evidence="2">The sequence shown here is derived from an EMBL/GenBank/DDBJ whole genome shotgun (WGS) entry which is preliminary data.</text>
</comment>
<gene>
    <name evidence="2" type="ORF">RI129_009360</name>
</gene>
<dbReference type="AlphaFoldDB" id="A0AAN7V5X4"/>
<feature type="non-terminal residue" evidence="2">
    <location>
        <position position="102"/>
    </location>
</feature>
<evidence type="ECO:0000313" key="2">
    <source>
        <dbReference type="EMBL" id="KAK5640813.1"/>
    </source>
</evidence>
<evidence type="ECO:0008006" key="4">
    <source>
        <dbReference type="Google" id="ProtNLM"/>
    </source>
</evidence>
<reference evidence="2 3" key="1">
    <citation type="journal article" date="2024" name="Insects">
        <title>An Improved Chromosome-Level Genome Assembly of the Firefly Pyrocoelia pectoralis.</title>
        <authorList>
            <person name="Fu X."/>
            <person name="Meyer-Rochow V.B."/>
            <person name="Ballantyne L."/>
            <person name="Zhu X."/>
        </authorList>
    </citation>
    <scope>NUCLEOTIDE SEQUENCE [LARGE SCALE GENOMIC DNA]</scope>
    <source>
        <strain evidence="2">XCY_ONT2</strain>
    </source>
</reference>
<proteinExistence type="predicted"/>
<keyword evidence="3" id="KW-1185">Reference proteome</keyword>
<feature type="signal peptide" evidence="1">
    <location>
        <begin position="1"/>
        <end position="22"/>
    </location>
</feature>
<evidence type="ECO:0000313" key="3">
    <source>
        <dbReference type="Proteomes" id="UP001329430"/>
    </source>
</evidence>
<dbReference type="Proteomes" id="UP001329430">
    <property type="component" value="Chromosome 7"/>
</dbReference>
<keyword evidence="1" id="KW-0732">Signal</keyword>
<dbReference type="EMBL" id="JAVRBK010000007">
    <property type="protein sequence ID" value="KAK5640813.1"/>
    <property type="molecule type" value="Genomic_DNA"/>
</dbReference>
<evidence type="ECO:0000256" key="1">
    <source>
        <dbReference type="SAM" id="SignalP"/>
    </source>
</evidence>
<sequence length="102" mass="11815">MTRYTQVFTFLIVLVFLQSTLASPPPRKTEGKKDHCNKTVDIYEDVSSPEVTSENFGKPLSCWYRFRSFRGTPKDWILRIKFNKFKVGSLLNASHCQGGYMQ</sequence>
<feature type="chain" id="PRO_5042897646" description="CUB domain-containing protein" evidence="1">
    <location>
        <begin position="23"/>
        <end position="102"/>
    </location>
</feature>
<protein>
    <recommendedName>
        <fullName evidence="4">CUB domain-containing protein</fullName>
    </recommendedName>
</protein>
<name>A0AAN7V5X4_9COLE</name>